<dbReference type="AlphaFoldDB" id="A0A4Y2T9B0"/>
<gene>
    <name evidence="2" type="ORF">AVEN_7482_1</name>
</gene>
<evidence type="ECO:0000313" key="3">
    <source>
        <dbReference type="Proteomes" id="UP000499080"/>
    </source>
</evidence>
<evidence type="ECO:0000256" key="1">
    <source>
        <dbReference type="SAM" id="MobiDB-lite"/>
    </source>
</evidence>
<protein>
    <submittedName>
        <fullName evidence="2">Uncharacterized protein</fullName>
    </submittedName>
</protein>
<organism evidence="2 3">
    <name type="scientific">Araneus ventricosus</name>
    <name type="common">Orbweaver spider</name>
    <name type="synonym">Epeira ventricosa</name>
    <dbReference type="NCBI Taxonomy" id="182803"/>
    <lineage>
        <taxon>Eukaryota</taxon>
        <taxon>Metazoa</taxon>
        <taxon>Ecdysozoa</taxon>
        <taxon>Arthropoda</taxon>
        <taxon>Chelicerata</taxon>
        <taxon>Arachnida</taxon>
        <taxon>Araneae</taxon>
        <taxon>Araneomorphae</taxon>
        <taxon>Entelegynae</taxon>
        <taxon>Araneoidea</taxon>
        <taxon>Araneidae</taxon>
        <taxon>Araneus</taxon>
    </lineage>
</organism>
<keyword evidence="3" id="KW-1185">Reference proteome</keyword>
<comment type="caution">
    <text evidence="2">The sequence shown here is derived from an EMBL/GenBank/DDBJ whole genome shotgun (WGS) entry which is preliminary data.</text>
</comment>
<evidence type="ECO:0000313" key="2">
    <source>
        <dbReference type="EMBL" id="GBN96393.1"/>
    </source>
</evidence>
<accession>A0A4Y2T9B0</accession>
<proteinExistence type="predicted"/>
<dbReference type="OrthoDB" id="6775860at2759"/>
<dbReference type="Proteomes" id="UP000499080">
    <property type="component" value="Unassembled WGS sequence"/>
</dbReference>
<feature type="region of interest" description="Disordered" evidence="1">
    <location>
        <begin position="91"/>
        <end position="113"/>
    </location>
</feature>
<reference evidence="2 3" key="1">
    <citation type="journal article" date="2019" name="Sci. Rep.">
        <title>Orb-weaving spider Araneus ventricosus genome elucidates the spidroin gene catalogue.</title>
        <authorList>
            <person name="Kono N."/>
            <person name="Nakamura H."/>
            <person name="Ohtoshi R."/>
            <person name="Moran D.A.P."/>
            <person name="Shinohara A."/>
            <person name="Yoshida Y."/>
            <person name="Fujiwara M."/>
            <person name="Mori M."/>
            <person name="Tomita M."/>
            <person name="Arakawa K."/>
        </authorList>
    </citation>
    <scope>NUCLEOTIDE SEQUENCE [LARGE SCALE GENOMIC DNA]</scope>
</reference>
<dbReference type="EMBL" id="BGPR01026562">
    <property type="protein sequence ID" value="GBN96393.1"/>
    <property type="molecule type" value="Genomic_DNA"/>
</dbReference>
<name>A0A4Y2T9B0_ARAVE</name>
<sequence length="113" mass="12923">MIKTCATSRQRLRRTEKKTKATICFTCSEYYHAARNRHLRPKCIKFGGEHATRDCNIKEKIAEPKCLNYGKIEHLAAWKGCRALPVIKKPSTRQPGKTYAQAAADKTKNEEQT</sequence>